<keyword evidence="4" id="KW-0378">Hydrolase</keyword>
<comment type="caution">
    <text evidence="8">The sequence shown here is derived from an EMBL/GenBank/DDBJ whole genome shotgun (WGS) entry which is preliminary data.</text>
</comment>
<dbReference type="InterPro" id="IPR051156">
    <property type="entry name" value="Mito/Outer_Membr_Metalloprot"/>
</dbReference>
<dbReference type="AlphaFoldDB" id="N6Z509"/>
<organism evidence="8 9">
    <name type="scientific">Thauera aminoaromatica S2</name>
    <dbReference type="NCBI Taxonomy" id="1234381"/>
    <lineage>
        <taxon>Bacteria</taxon>
        <taxon>Pseudomonadati</taxon>
        <taxon>Pseudomonadota</taxon>
        <taxon>Betaproteobacteria</taxon>
        <taxon>Rhodocyclales</taxon>
        <taxon>Zoogloeaceae</taxon>
        <taxon>Thauera</taxon>
    </lineage>
</organism>
<dbReference type="EMBL" id="AMXD01000020">
    <property type="protein sequence ID" value="ENO87244.1"/>
    <property type="molecule type" value="Genomic_DNA"/>
</dbReference>
<comment type="cofactor">
    <cofactor evidence="1">
        <name>Zn(2+)</name>
        <dbReference type="ChEBI" id="CHEBI:29105"/>
    </cofactor>
</comment>
<evidence type="ECO:0000256" key="6">
    <source>
        <dbReference type="ARBA" id="ARBA00023049"/>
    </source>
</evidence>
<evidence type="ECO:0000256" key="1">
    <source>
        <dbReference type="ARBA" id="ARBA00001947"/>
    </source>
</evidence>
<keyword evidence="3" id="KW-0479">Metal-binding</keyword>
<dbReference type="GO" id="GO:0004222">
    <property type="term" value="F:metalloendopeptidase activity"/>
    <property type="evidence" value="ECO:0007669"/>
    <property type="project" value="InterPro"/>
</dbReference>
<evidence type="ECO:0000313" key="9">
    <source>
        <dbReference type="Proteomes" id="UP000013042"/>
    </source>
</evidence>
<dbReference type="Pfam" id="PF14559">
    <property type="entry name" value="TPR_19"/>
    <property type="match status" value="1"/>
</dbReference>
<keyword evidence="5" id="KW-0862">Zinc</keyword>
<dbReference type="PANTHER" id="PTHR22726">
    <property type="entry name" value="METALLOENDOPEPTIDASE OMA1"/>
    <property type="match status" value="1"/>
</dbReference>
<dbReference type="PANTHER" id="PTHR22726:SF24">
    <property type="entry name" value="M48 FAMILY METALLOPEPTIDASE"/>
    <property type="match status" value="1"/>
</dbReference>
<dbReference type="GO" id="GO:0046872">
    <property type="term" value="F:metal ion binding"/>
    <property type="evidence" value="ECO:0007669"/>
    <property type="project" value="UniProtKB-KW"/>
</dbReference>
<dbReference type="Pfam" id="PF01435">
    <property type="entry name" value="Peptidase_M48"/>
    <property type="match status" value="1"/>
</dbReference>
<feature type="domain" description="Peptidase M48" evidence="7">
    <location>
        <begin position="79"/>
        <end position="261"/>
    </location>
</feature>
<gene>
    <name evidence="8" type="ORF">C665_05438</name>
</gene>
<evidence type="ECO:0000313" key="8">
    <source>
        <dbReference type="EMBL" id="ENO87244.1"/>
    </source>
</evidence>
<dbReference type="PROSITE" id="PS51318">
    <property type="entry name" value="TAT"/>
    <property type="match status" value="1"/>
</dbReference>
<dbReference type="Proteomes" id="UP000013042">
    <property type="component" value="Unassembled WGS sequence"/>
</dbReference>
<keyword evidence="2" id="KW-0645">Protease</keyword>
<evidence type="ECO:0000259" key="7">
    <source>
        <dbReference type="Pfam" id="PF01435"/>
    </source>
</evidence>
<dbReference type="RefSeq" id="WP_004302120.1">
    <property type="nucleotide sequence ID" value="NZ_AMXD01000020.1"/>
</dbReference>
<proteinExistence type="predicted"/>
<keyword evidence="6" id="KW-0482">Metalloprotease</keyword>
<dbReference type="InterPro" id="IPR011990">
    <property type="entry name" value="TPR-like_helical_dom_sf"/>
</dbReference>
<name>N6Z509_THASP</name>
<sequence length="445" mass="48367">MSFFDDLARSLERNRITRRQALWLLGAGAAAGLSGCATSPVTGETILVGMSEAQEKQTDAQVAPHQFSQDLGAIQDEAVNRYVAGIGQRMGTLTHRPQMPYSYRVLNANYVNAYTFPGGAMGVTRGILADLDDEAQLAALLGHELGHVNARHAAQRQGQNLVAQAALAGLNVAAQSSDWGGLMSMGGQIGASALLAGYSREHEREADALGQEYLVKAGYPATGMVRLHQLLVAEEKSAPSLLQTMFSTHPMSSERMQAAQAAADSRYRISNSLDVRRERFMDSTASLRRIRPTIDACKNGETAMAARQYPKAQAEFQTALARTPRDYASNLRMAQCLQAQGQTAKAVDYADNAREIYPQEAQAYKLAGVLALQQRDAGRAYQNLDRFDRLLPGDAGITFLKGISLEGMGNRQAAAQHYAAYLRQSQQGNAAQYSYNRLKAWGMVK</sequence>
<evidence type="ECO:0000256" key="3">
    <source>
        <dbReference type="ARBA" id="ARBA00022723"/>
    </source>
</evidence>
<evidence type="ECO:0000256" key="4">
    <source>
        <dbReference type="ARBA" id="ARBA00022801"/>
    </source>
</evidence>
<dbReference type="Gene3D" id="1.25.40.10">
    <property type="entry name" value="Tetratricopeptide repeat domain"/>
    <property type="match status" value="1"/>
</dbReference>
<dbReference type="GO" id="GO:0051603">
    <property type="term" value="P:proteolysis involved in protein catabolic process"/>
    <property type="evidence" value="ECO:0007669"/>
    <property type="project" value="TreeGrafter"/>
</dbReference>
<dbReference type="InterPro" id="IPR006311">
    <property type="entry name" value="TAT_signal"/>
</dbReference>
<dbReference type="GO" id="GO:0016020">
    <property type="term" value="C:membrane"/>
    <property type="evidence" value="ECO:0007669"/>
    <property type="project" value="TreeGrafter"/>
</dbReference>
<dbReference type="InterPro" id="IPR001915">
    <property type="entry name" value="Peptidase_M48"/>
</dbReference>
<reference evidence="8 9" key="1">
    <citation type="submission" date="2012-09" db="EMBL/GenBank/DDBJ databases">
        <title>Draft Genome Sequences of 6 Strains from Genus Thauera.</title>
        <authorList>
            <person name="Liu B."/>
            <person name="Shapleigh J.P."/>
            <person name="Frostegard A.H."/>
        </authorList>
    </citation>
    <scope>NUCLEOTIDE SEQUENCE [LARGE SCALE GENOMIC DNA]</scope>
    <source>
        <strain evidence="8 9">S2</strain>
    </source>
</reference>
<dbReference type="Gene3D" id="3.30.2010.10">
    <property type="entry name" value="Metalloproteases ('zincins'), catalytic domain"/>
    <property type="match status" value="1"/>
</dbReference>
<dbReference type="SUPFAM" id="SSF48452">
    <property type="entry name" value="TPR-like"/>
    <property type="match status" value="1"/>
</dbReference>
<evidence type="ECO:0000256" key="2">
    <source>
        <dbReference type="ARBA" id="ARBA00022670"/>
    </source>
</evidence>
<evidence type="ECO:0000256" key="5">
    <source>
        <dbReference type="ARBA" id="ARBA00022833"/>
    </source>
</evidence>
<protein>
    <submittedName>
        <fullName evidence="8">Peptidase M48 Ste24p</fullName>
    </submittedName>
</protein>
<accession>N6Z509</accession>